<evidence type="ECO:0000313" key="3">
    <source>
        <dbReference type="Proteomes" id="UP001153365"/>
    </source>
</evidence>
<protein>
    <submittedName>
        <fullName evidence="2">Uncharacterized protein</fullName>
    </submittedName>
</protein>
<gene>
    <name evidence="2" type="ORF">PPACK8108_LOCUS8230</name>
</gene>
<feature type="region of interest" description="Disordered" evidence="1">
    <location>
        <begin position="83"/>
        <end position="158"/>
    </location>
</feature>
<feature type="compositionally biased region" description="Basic and acidic residues" evidence="1">
    <location>
        <begin position="148"/>
        <end position="158"/>
    </location>
</feature>
<evidence type="ECO:0000256" key="1">
    <source>
        <dbReference type="SAM" id="MobiDB-lite"/>
    </source>
</evidence>
<organism evidence="2 3">
    <name type="scientific">Phakopsora pachyrhizi</name>
    <name type="common">Asian soybean rust disease fungus</name>
    <dbReference type="NCBI Taxonomy" id="170000"/>
    <lineage>
        <taxon>Eukaryota</taxon>
        <taxon>Fungi</taxon>
        <taxon>Dikarya</taxon>
        <taxon>Basidiomycota</taxon>
        <taxon>Pucciniomycotina</taxon>
        <taxon>Pucciniomycetes</taxon>
        <taxon>Pucciniales</taxon>
        <taxon>Phakopsoraceae</taxon>
        <taxon>Phakopsora</taxon>
    </lineage>
</organism>
<feature type="compositionally biased region" description="Basic and acidic residues" evidence="1">
    <location>
        <begin position="103"/>
        <end position="118"/>
    </location>
</feature>
<dbReference type="Proteomes" id="UP001153365">
    <property type="component" value="Unassembled WGS sequence"/>
</dbReference>
<accession>A0AAV0AWX9</accession>
<feature type="compositionally biased region" description="Polar residues" evidence="1">
    <location>
        <begin position="119"/>
        <end position="138"/>
    </location>
</feature>
<keyword evidence="3" id="KW-1185">Reference proteome</keyword>
<name>A0AAV0AWX9_PHAPC</name>
<comment type="caution">
    <text evidence="2">The sequence shown here is derived from an EMBL/GenBank/DDBJ whole genome shotgun (WGS) entry which is preliminary data.</text>
</comment>
<dbReference type="EMBL" id="CALTRL010001669">
    <property type="protein sequence ID" value="CAH7673340.1"/>
    <property type="molecule type" value="Genomic_DNA"/>
</dbReference>
<sequence length="226" mass="25497">MIDNKINSKIKTQLIFKQGRLVSGGLREEWPSRKSKESHFAYIRLIKRKTDPDWLGLKAGVAKRSREFSSKFDLLLGAALADKQQEERRRGPTKGSTSPMNKATEDRESFSLKTESDSRTCSWRDTSGLNPVMRSSSDPEFAQGSKLNEADRIPKSETEMSELLKNTKTTEESQRIFNLLIGKVKTPINTKLVTEGLSPIDPSPKNYSDSPLPRLFDFVVSSLPIF</sequence>
<dbReference type="AlphaFoldDB" id="A0AAV0AWX9"/>
<proteinExistence type="predicted"/>
<evidence type="ECO:0000313" key="2">
    <source>
        <dbReference type="EMBL" id="CAH7673340.1"/>
    </source>
</evidence>
<reference evidence="2" key="1">
    <citation type="submission" date="2022-06" db="EMBL/GenBank/DDBJ databases">
        <authorList>
            <consortium name="SYNGENTA / RWTH Aachen University"/>
        </authorList>
    </citation>
    <scope>NUCLEOTIDE SEQUENCE</scope>
</reference>